<evidence type="ECO:0000256" key="1">
    <source>
        <dbReference type="SAM" id="MobiDB-lite"/>
    </source>
</evidence>
<sequence length="168" mass="18779">MNFYCPIDECDYCSSDEAVFRKHTKEAHRWTECTVNTLSDEFSRSGNGSWYIYTPDLGDLIEAVPKLSATSAPQSTTHGLSTPSSSSSETVQSTSTSSTTSRTTSDETTTDGLRASLNSEYRKKIHADMMATLMDPNADFDESIKRREKLKVWFEHGMKMLEDTDCGN</sequence>
<proteinExistence type="predicted"/>
<feature type="compositionally biased region" description="Low complexity" evidence="1">
    <location>
        <begin position="75"/>
        <end position="107"/>
    </location>
</feature>
<evidence type="ECO:0000313" key="2">
    <source>
        <dbReference type="EMBL" id="RPA73478.1"/>
    </source>
</evidence>
<dbReference type="Proteomes" id="UP000275078">
    <property type="component" value="Unassembled WGS sequence"/>
</dbReference>
<reference evidence="2 3" key="1">
    <citation type="journal article" date="2018" name="Nat. Ecol. Evol.">
        <title>Pezizomycetes genomes reveal the molecular basis of ectomycorrhizal truffle lifestyle.</title>
        <authorList>
            <person name="Murat C."/>
            <person name="Payen T."/>
            <person name="Noel B."/>
            <person name="Kuo A."/>
            <person name="Morin E."/>
            <person name="Chen J."/>
            <person name="Kohler A."/>
            <person name="Krizsan K."/>
            <person name="Balestrini R."/>
            <person name="Da Silva C."/>
            <person name="Montanini B."/>
            <person name="Hainaut M."/>
            <person name="Levati E."/>
            <person name="Barry K.W."/>
            <person name="Belfiori B."/>
            <person name="Cichocki N."/>
            <person name="Clum A."/>
            <person name="Dockter R.B."/>
            <person name="Fauchery L."/>
            <person name="Guy J."/>
            <person name="Iotti M."/>
            <person name="Le Tacon F."/>
            <person name="Lindquist E.A."/>
            <person name="Lipzen A."/>
            <person name="Malagnac F."/>
            <person name="Mello A."/>
            <person name="Molinier V."/>
            <person name="Miyauchi S."/>
            <person name="Poulain J."/>
            <person name="Riccioni C."/>
            <person name="Rubini A."/>
            <person name="Sitrit Y."/>
            <person name="Splivallo R."/>
            <person name="Traeger S."/>
            <person name="Wang M."/>
            <person name="Zifcakova L."/>
            <person name="Wipf D."/>
            <person name="Zambonelli A."/>
            <person name="Paolocci F."/>
            <person name="Nowrousian M."/>
            <person name="Ottonello S."/>
            <person name="Baldrian P."/>
            <person name="Spatafora J.W."/>
            <person name="Henrissat B."/>
            <person name="Nagy L.G."/>
            <person name="Aury J.M."/>
            <person name="Wincker P."/>
            <person name="Grigoriev I.V."/>
            <person name="Bonfante P."/>
            <person name="Martin F.M."/>
        </authorList>
    </citation>
    <scope>NUCLEOTIDE SEQUENCE [LARGE SCALE GENOMIC DNA]</scope>
    <source>
        <strain evidence="2 3">RN42</strain>
    </source>
</reference>
<gene>
    <name evidence="2" type="ORF">BJ508DRAFT_313789</name>
</gene>
<accession>A0A3N4HLT0</accession>
<evidence type="ECO:0000313" key="3">
    <source>
        <dbReference type="Proteomes" id="UP000275078"/>
    </source>
</evidence>
<dbReference type="AlphaFoldDB" id="A0A3N4HLT0"/>
<feature type="region of interest" description="Disordered" evidence="1">
    <location>
        <begin position="71"/>
        <end position="117"/>
    </location>
</feature>
<keyword evidence="3" id="KW-1185">Reference proteome</keyword>
<dbReference type="EMBL" id="ML119820">
    <property type="protein sequence ID" value="RPA73478.1"/>
    <property type="molecule type" value="Genomic_DNA"/>
</dbReference>
<organism evidence="2 3">
    <name type="scientific">Ascobolus immersus RN42</name>
    <dbReference type="NCBI Taxonomy" id="1160509"/>
    <lineage>
        <taxon>Eukaryota</taxon>
        <taxon>Fungi</taxon>
        <taxon>Dikarya</taxon>
        <taxon>Ascomycota</taxon>
        <taxon>Pezizomycotina</taxon>
        <taxon>Pezizomycetes</taxon>
        <taxon>Pezizales</taxon>
        <taxon>Ascobolaceae</taxon>
        <taxon>Ascobolus</taxon>
    </lineage>
</organism>
<protein>
    <submittedName>
        <fullName evidence="2">Uncharacterized protein</fullName>
    </submittedName>
</protein>
<name>A0A3N4HLT0_ASCIM</name>